<dbReference type="Pfam" id="PF10258">
    <property type="entry name" value="PHAX_RNA-bd"/>
    <property type="match status" value="1"/>
</dbReference>
<feature type="repeat" description="ANK" evidence="3">
    <location>
        <begin position="1048"/>
        <end position="1080"/>
    </location>
</feature>
<evidence type="ECO:0000259" key="5">
    <source>
        <dbReference type="Pfam" id="PF10258"/>
    </source>
</evidence>
<feature type="region of interest" description="Disordered" evidence="4">
    <location>
        <begin position="158"/>
        <end position="243"/>
    </location>
</feature>
<proteinExistence type="predicted"/>
<evidence type="ECO:0000256" key="3">
    <source>
        <dbReference type="PROSITE-ProRule" id="PRU00023"/>
    </source>
</evidence>
<dbReference type="PROSITE" id="PS50088">
    <property type="entry name" value="ANK_REPEAT"/>
    <property type="match status" value="4"/>
</dbReference>
<feature type="region of interest" description="Disordered" evidence="4">
    <location>
        <begin position="1431"/>
        <end position="1526"/>
    </location>
</feature>
<dbReference type="Gene3D" id="1.10.10.1440">
    <property type="entry name" value="PHAX RNA-binding domain"/>
    <property type="match status" value="1"/>
</dbReference>
<feature type="compositionally biased region" description="Basic and acidic residues" evidence="4">
    <location>
        <begin position="1253"/>
        <end position="1262"/>
    </location>
</feature>
<name>A0A1A8YN09_PLAOA</name>
<keyword evidence="2 3" id="KW-0040">ANK repeat</keyword>
<feature type="compositionally biased region" description="Polar residues" evidence="4">
    <location>
        <begin position="738"/>
        <end position="750"/>
    </location>
</feature>
<feature type="compositionally biased region" description="Polar residues" evidence="4">
    <location>
        <begin position="596"/>
        <end position="611"/>
    </location>
</feature>
<dbReference type="SMART" id="SM00248">
    <property type="entry name" value="ANK"/>
    <property type="match status" value="6"/>
</dbReference>
<feature type="region of interest" description="Disordered" evidence="4">
    <location>
        <begin position="590"/>
        <end position="635"/>
    </location>
</feature>
<feature type="compositionally biased region" description="Basic and acidic residues" evidence="4">
    <location>
        <begin position="1514"/>
        <end position="1526"/>
    </location>
</feature>
<feature type="compositionally biased region" description="Polar residues" evidence="4">
    <location>
        <begin position="35"/>
        <end position="45"/>
    </location>
</feature>
<dbReference type="EMBL" id="FLRD01000043">
    <property type="protein sequence ID" value="SBT32770.1"/>
    <property type="molecule type" value="Genomic_DNA"/>
</dbReference>
<dbReference type="PANTHER" id="PTHR24198:SF165">
    <property type="entry name" value="ANKYRIN REPEAT-CONTAINING PROTEIN-RELATED"/>
    <property type="match status" value="1"/>
</dbReference>
<feature type="repeat" description="ANK" evidence="3">
    <location>
        <begin position="1091"/>
        <end position="1123"/>
    </location>
</feature>
<evidence type="ECO:0000256" key="1">
    <source>
        <dbReference type="ARBA" id="ARBA00022737"/>
    </source>
</evidence>
<feature type="compositionally biased region" description="Polar residues" evidence="4">
    <location>
        <begin position="624"/>
        <end position="635"/>
    </location>
</feature>
<feature type="compositionally biased region" description="Basic residues" evidence="4">
    <location>
        <begin position="1617"/>
        <end position="1626"/>
    </location>
</feature>
<feature type="compositionally biased region" description="Polar residues" evidence="4">
    <location>
        <begin position="1627"/>
        <end position="1636"/>
    </location>
</feature>
<evidence type="ECO:0000256" key="4">
    <source>
        <dbReference type="SAM" id="MobiDB-lite"/>
    </source>
</evidence>
<evidence type="ECO:0000313" key="6">
    <source>
        <dbReference type="EMBL" id="SBT32770.1"/>
    </source>
</evidence>
<keyword evidence="7" id="KW-1185">Reference proteome</keyword>
<feature type="compositionally biased region" description="Basic and acidic residues" evidence="4">
    <location>
        <begin position="47"/>
        <end position="56"/>
    </location>
</feature>
<dbReference type="Proteomes" id="UP000078555">
    <property type="component" value="Unassembled WGS sequence"/>
</dbReference>
<feature type="compositionally biased region" description="Basic and acidic residues" evidence="4">
    <location>
        <begin position="192"/>
        <end position="212"/>
    </location>
</feature>
<dbReference type="InterPro" id="IPR002110">
    <property type="entry name" value="Ankyrin_rpt"/>
</dbReference>
<dbReference type="Pfam" id="PF13637">
    <property type="entry name" value="Ank_4"/>
    <property type="match status" value="1"/>
</dbReference>
<dbReference type="InterPro" id="IPR036770">
    <property type="entry name" value="Ankyrin_rpt-contain_sf"/>
</dbReference>
<dbReference type="Pfam" id="PF12796">
    <property type="entry name" value="Ank_2"/>
    <property type="match status" value="1"/>
</dbReference>
<feature type="compositionally biased region" description="Basic and acidic residues" evidence="4">
    <location>
        <begin position="292"/>
        <end position="308"/>
    </location>
</feature>
<keyword evidence="1" id="KW-0677">Repeat</keyword>
<dbReference type="InterPro" id="IPR038092">
    <property type="entry name" value="PHAX_RNA-binding_sf"/>
</dbReference>
<feature type="compositionally biased region" description="Basic and acidic residues" evidence="4">
    <location>
        <begin position="105"/>
        <end position="115"/>
    </location>
</feature>
<accession>A0A1A8YN09</accession>
<reference evidence="7" key="1">
    <citation type="submission" date="2016-05" db="EMBL/GenBank/DDBJ databases">
        <authorList>
            <person name="Naeem Raeece"/>
        </authorList>
    </citation>
    <scope>NUCLEOTIDE SEQUENCE [LARGE SCALE GENOMIC DNA]</scope>
</reference>
<feature type="compositionally biased region" description="Polar residues" evidence="4">
    <location>
        <begin position="62"/>
        <end position="78"/>
    </location>
</feature>
<feature type="region of interest" description="Disordered" evidence="4">
    <location>
        <begin position="1237"/>
        <end position="1262"/>
    </location>
</feature>
<feature type="region of interest" description="Disordered" evidence="4">
    <location>
        <begin position="738"/>
        <end position="758"/>
    </location>
</feature>
<dbReference type="InterPro" id="IPR019385">
    <property type="entry name" value="PHAX_RNA-binding_domain"/>
</dbReference>
<dbReference type="Gene3D" id="1.25.40.20">
    <property type="entry name" value="Ankyrin repeat-containing domain"/>
    <property type="match status" value="2"/>
</dbReference>
<feature type="domain" description="Phosphorylated adapter RNA export protein RNA-binding" evidence="5">
    <location>
        <begin position="1307"/>
        <end position="1391"/>
    </location>
</feature>
<evidence type="ECO:0000256" key="2">
    <source>
        <dbReference type="ARBA" id="ARBA00023043"/>
    </source>
</evidence>
<feature type="repeat" description="ANK" evidence="3">
    <location>
        <begin position="1015"/>
        <end position="1047"/>
    </location>
</feature>
<feature type="compositionally biased region" description="Basic and acidic residues" evidence="4">
    <location>
        <begin position="1477"/>
        <end position="1491"/>
    </location>
</feature>
<organism evidence="6 7">
    <name type="scientific">Plasmodium ovale wallikeri</name>
    <dbReference type="NCBI Taxonomy" id="864142"/>
    <lineage>
        <taxon>Eukaryota</taxon>
        <taxon>Sar</taxon>
        <taxon>Alveolata</taxon>
        <taxon>Apicomplexa</taxon>
        <taxon>Aconoidasida</taxon>
        <taxon>Haemosporida</taxon>
        <taxon>Plasmodiidae</taxon>
        <taxon>Plasmodium</taxon>
        <taxon>Plasmodium (Plasmodium)</taxon>
    </lineage>
</organism>
<feature type="region of interest" description="Disordered" evidence="4">
    <location>
        <begin position="288"/>
        <end position="324"/>
    </location>
</feature>
<feature type="compositionally biased region" description="Basic and acidic residues" evidence="4">
    <location>
        <begin position="1442"/>
        <end position="1455"/>
    </location>
</feature>
<gene>
    <name evidence="6" type="ORF">POVWA1_013610</name>
</gene>
<dbReference type="PROSITE" id="PS50297">
    <property type="entry name" value="ANK_REP_REGION"/>
    <property type="match status" value="4"/>
</dbReference>
<evidence type="ECO:0000313" key="7">
    <source>
        <dbReference type="Proteomes" id="UP000078555"/>
    </source>
</evidence>
<feature type="compositionally biased region" description="Basic residues" evidence="4">
    <location>
        <begin position="222"/>
        <end position="236"/>
    </location>
</feature>
<protein>
    <recommendedName>
        <fullName evidence="5">Phosphorylated adapter RNA export protein RNA-binding domain-containing protein</fullName>
    </recommendedName>
</protein>
<sequence>MMEVHNKDQKEKNLVVTKKCDGGNESKEGNDCQKEGNSNNATNISNDEEKSNDNKGEGIVNLGNNLIPNGNDHSNSQGKRCKSNVAQNGEELKGGKTGDNFSEGNKMEKMENTQDKCHVEHVSESNINTKSSYQIQEFPSSKSHALCDENAQSRDVKGCDISSGGVHSGENLKSTLSEPSSVGENDITTLLLKKDGANCDEKNTKDAKKEAEVDINANSKVNAKKKKKKAKKKKKKKETENKCEYVKNVDQTQKREVSAVSAQLSSVTKVGKDNNENENAKEDIPVASSMDSKTERKGALKNGVDKVNAHNNILNPPKGKENQKSEKCLNLKEEKMKSGGINLFTNRGKSTYHKVASAGTHPPCRVPSGAYPEKRVTCGGNPNRDKRYNMGNQNDSSYTNFASSKKPYPKFSNTISNKHMYGNYNTNLMNSEMKKNFMQLQEGVNGKYNYDVNNTAFLSYLCNPLPFYGLNKCYDFPYVDSRSNSLSNSYCGSDSQRNALMEYIMKLQGLYSLNGSSMYCNAMHTCNEYSGNEYSGNGYSGNEYSGNGYSGNGYSGNGYRSNGYRSNEYSGNGYSGSGYCGNGYSRNGINEHNPGRGSSNAYKANCTNGQSGKYIPRRGDIKPKSSSQEMRQNKSENFASKAIKGKLACEGIVGGVVGIRGDGTDHGEESFKCAQPQKMANLHKGNKKKGKSYIAPNQEPLEGNSVPFTMNGLLAVGEHNGGLTKRGKYYKHSGNATQVHQHSDGITGSAESGGDGISRGVNTETFEVNKEIHKFIDYCVNNYGNKYMPNVLNEFACSNMKDNFDEMKSMFKIKMNTESLNTLTSLVKEEKEDIPFLIHKDVEETMNKDMQEIFNNSSENIIEEYDKLAHLLQGEDADKPLPENMDNLVGENTDKLAGKNTNKSMRENVGKLADEKTCETIVVGVDETEIAKVEEGDVGKKKDQVNGIVASQANVDSTIEGNMFGKTDKLNVTIPPGLSFPDINRALLHGAYLDNIEVVKKCLEKKGDINYFDKIGRRALHYACAGGYFNICELLIGNGAKVNVSDYKHWTPLHIAVTKMHKDITELLLKNNANIHALLPHSLSPNRGKTTASMCIHFAAIKGNKEITNLLLKYGANINDIDLSNRTALHYAAYRNNTEYVRFLIYEKKASVNIFDVHSRLPIHSACLGGVLENVKILVDTGSLVQKKDIYNMSPLDIAHIKKFKHIKRFLTKYANENFRPSGELYADDCGGSGDCGGRTEGGEPFESTDSVGEGHEKSKKNDIEKKNGEVICLRSTPNSVEVIDEGKMDPKEFYNDNKMIKDILTTTISTILKERNVDQIKRVVDALGVYISLSLLEKTILIQNYGGIQLVNKQGKRSTGGVFFYLIKYMYKNDIISKFKYDYIVEEEKEKKKTYRKLKKKLLQEEESGGKVVGVNKSVGSITAAVGGRGGIQAGKMKGHNFTEEKKKEQEKRNGKGNGNVKGSADVNGCGGVQGEGKHVSSVGEKEEQQTRGIYKSGKKAHLKNPRNGTFNRDNKGISKEGEHYERTAKSEGIIPNANKVVKMGNMINNSGHFLPNKYNKQVKCNNEYTNLSTYPQNNFKEFICKEGRNSLKFYNNKNGHILNDAPVHGTEDKGKKMKKKKKKNTYSNTNNQLHNTTYLTKGNEESAYLNLVQNVYGNFRNMHGAQHTKKHMSRLSNTGGENEHFQVDAFGGMGNISNVGNSNKGNVMNSASAVSNISCLAGIGDIGNGGNPGSPGNMSKFMNYQNSLVPYMSNLQNGAFDYMMVAKNNYANYLSGQNMYLINNLCKMYGSGNQKFLLNDMDNNLYYGAYQKM</sequence>
<feature type="repeat" description="ANK" evidence="3">
    <location>
        <begin position="1124"/>
        <end position="1157"/>
    </location>
</feature>
<dbReference type="PANTHER" id="PTHR24198">
    <property type="entry name" value="ANKYRIN REPEAT AND PROTEIN KINASE DOMAIN-CONTAINING PROTEIN"/>
    <property type="match status" value="1"/>
</dbReference>
<feature type="region of interest" description="Disordered" evidence="4">
    <location>
        <begin position="1"/>
        <end position="115"/>
    </location>
</feature>
<feature type="compositionally biased region" description="Polar residues" evidence="4">
    <location>
        <begin position="171"/>
        <end position="188"/>
    </location>
</feature>
<dbReference type="SUPFAM" id="SSF48403">
    <property type="entry name" value="Ankyrin repeat"/>
    <property type="match status" value="1"/>
</dbReference>
<feature type="compositionally biased region" description="Basic and acidic residues" evidence="4">
    <location>
        <begin position="1"/>
        <end position="34"/>
    </location>
</feature>
<feature type="region of interest" description="Disordered" evidence="4">
    <location>
        <begin position="1607"/>
        <end position="1636"/>
    </location>
</feature>